<keyword evidence="3" id="KW-0597">Phosphoprotein</keyword>
<dbReference type="Ensembl" id="ENSGAGT00000012224.1">
    <property type="protein sequence ID" value="ENSGAGP00000010657.1"/>
    <property type="gene ID" value="ENSGAGG00000008316.1"/>
</dbReference>
<dbReference type="GO" id="GO:0008270">
    <property type="term" value="F:zinc ion binding"/>
    <property type="evidence" value="ECO:0007669"/>
    <property type="project" value="UniProtKB-KW"/>
</dbReference>
<evidence type="ECO:0000256" key="10">
    <source>
        <dbReference type="SAM" id="Coils"/>
    </source>
</evidence>
<comment type="pathway">
    <text evidence="9">Protein modification; protein ubiquitination.</text>
</comment>
<feature type="domain" description="BRE1-like coiled-coil containing" evidence="13">
    <location>
        <begin position="79"/>
        <end position="244"/>
    </location>
</feature>
<organism evidence="14 15">
    <name type="scientific">Gopherus agassizii</name>
    <name type="common">Agassiz's desert tortoise</name>
    <dbReference type="NCBI Taxonomy" id="38772"/>
    <lineage>
        <taxon>Eukaryota</taxon>
        <taxon>Metazoa</taxon>
        <taxon>Chordata</taxon>
        <taxon>Craniata</taxon>
        <taxon>Vertebrata</taxon>
        <taxon>Euteleostomi</taxon>
        <taxon>Archelosauria</taxon>
        <taxon>Testudinata</taxon>
        <taxon>Testudines</taxon>
        <taxon>Cryptodira</taxon>
        <taxon>Durocryptodira</taxon>
        <taxon>Testudinoidea</taxon>
        <taxon>Testudinidae</taxon>
        <taxon>Gopherus</taxon>
    </lineage>
</organism>
<dbReference type="Pfam" id="PF26052">
    <property type="entry name" value="BRE1B"/>
    <property type="match status" value="1"/>
</dbReference>
<evidence type="ECO:0000256" key="2">
    <source>
        <dbReference type="ARBA" id="ARBA00022499"/>
    </source>
</evidence>
<feature type="compositionally biased region" description="Pro residues" evidence="11">
    <location>
        <begin position="521"/>
        <end position="531"/>
    </location>
</feature>
<proteinExistence type="inferred from homology"/>
<comment type="subcellular location">
    <subcellularLocation>
        <location evidence="1 9">Nucleus</location>
    </subcellularLocation>
</comment>
<dbReference type="GO" id="GO:0016567">
    <property type="term" value="P:protein ubiquitination"/>
    <property type="evidence" value="ECO:0007669"/>
    <property type="project" value="UniProtKB-UniRule"/>
</dbReference>
<protein>
    <recommendedName>
        <fullName evidence="9">E3 ubiquitin protein ligase</fullName>
        <ecNumber evidence="9">2.3.2.27</ecNumber>
    </recommendedName>
</protein>
<evidence type="ECO:0000256" key="4">
    <source>
        <dbReference type="ARBA" id="ARBA00022723"/>
    </source>
</evidence>
<feature type="domain" description="BRE1A/B-like" evidence="12">
    <location>
        <begin position="358"/>
        <end position="502"/>
    </location>
</feature>
<keyword evidence="8 9" id="KW-0539">Nucleus</keyword>
<keyword evidence="2" id="KW-1017">Isopeptide bond</keyword>
<dbReference type="InterPro" id="IPR058643">
    <property type="entry name" value="BRE1-like_CC"/>
</dbReference>
<keyword evidence="9" id="KW-0156">Chromatin regulator</keyword>
<evidence type="ECO:0000256" key="11">
    <source>
        <dbReference type="SAM" id="MobiDB-lite"/>
    </source>
</evidence>
<keyword evidence="6 9" id="KW-0862">Zinc</keyword>
<comment type="catalytic activity">
    <reaction evidence="9">
        <text>S-ubiquitinyl-[E2 ubiquitin-conjugating enzyme]-L-cysteine + [acceptor protein]-L-lysine = [E2 ubiquitin-conjugating enzyme]-L-cysteine + N(6)-ubiquitinyl-[acceptor protein]-L-lysine.</text>
        <dbReference type="EC" id="2.3.2.27"/>
    </reaction>
</comment>
<evidence type="ECO:0000256" key="1">
    <source>
        <dbReference type="ARBA" id="ARBA00004123"/>
    </source>
</evidence>
<evidence type="ECO:0000256" key="8">
    <source>
        <dbReference type="ARBA" id="ARBA00023242"/>
    </source>
</evidence>
<name>A0A452H7G9_9SAUR</name>
<dbReference type="InterPro" id="IPR013956">
    <property type="entry name" value="E3_ubiquit_lig_Bre1"/>
</dbReference>
<comment type="similarity">
    <text evidence="9">Belongs to the BRE1 family.</text>
</comment>
<keyword evidence="15" id="KW-1185">Reference proteome</keyword>
<keyword evidence="9" id="KW-0833">Ubl conjugation pathway</keyword>
<evidence type="ECO:0000256" key="7">
    <source>
        <dbReference type="ARBA" id="ARBA00022843"/>
    </source>
</evidence>
<reference evidence="14" key="2">
    <citation type="submission" date="2025-08" db="UniProtKB">
        <authorList>
            <consortium name="Ensembl"/>
        </authorList>
    </citation>
    <scope>IDENTIFICATION</scope>
</reference>
<dbReference type="EC" id="2.3.2.27" evidence="9"/>
<dbReference type="GO" id="GO:0005634">
    <property type="term" value="C:nucleus"/>
    <property type="evidence" value="ECO:0007669"/>
    <property type="project" value="UniProtKB-SubCell"/>
</dbReference>
<dbReference type="STRING" id="38772.ENSGAGP00000010657"/>
<reference evidence="15" key="1">
    <citation type="journal article" date="2017" name="PLoS ONE">
        <title>The Agassiz's desert tortoise genome provides a resource for the conservation of a threatened species.</title>
        <authorList>
            <person name="Tollis M."/>
            <person name="DeNardo D.F."/>
            <person name="Cornelius J.A."/>
            <person name="Dolby G.A."/>
            <person name="Edwards T."/>
            <person name="Henen B.T."/>
            <person name="Karl A.E."/>
            <person name="Murphy R.W."/>
            <person name="Kusumi K."/>
        </authorList>
    </citation>
    <scope>NUCLEOTIDE SEQUENCE [LARGE SCALE GENOMIC DNA]</scope>
</reference>
<feature type="region of interest" description="Disordered" evidence="11">
    <location>
        <begin position="1"/>
        <end position="38"/>
    </location>
</feature>
<dbReference type="GO" id="GO:0061630">
    <property type="term" value="F:ubiquitin protein ligase activity"/>
    <property type="evidence" value="ECO:0007669"/>
    <property type="project" value="UniProtKB-EC"/>
</dbReference>
<dbReference type="Proteomes" id="UP000291020">
    <property type="component" value="Unassembled WGS sequence"/>
</dbReference>
<feature type="compositionally biased region" description="Basic and acidic residues" evidence="11">
    <location>
        <begin position="532"/>
        <end position="580"/>
    </location>
</feature>
<dbReference type="UniPathway" id="UPA00143"/>
<evidence type="ECO:0000256" key="9">
    <source>
        <dbReference type="RuleBase" id="RU365038"/>
    </source>
</evidence>
<dbReference type="InterPro" id="IPR058642">
    <property type="entry name" value="BRE1A/B-like_dom"/>
</dbReference>
<evidence type="ECO:0000259" key="12">
    <source>
        <dbReference type="Pfam" id="PF26052"/>
    </source>
</evidence>
<dbReference type="GO" id="GO:0033503">
    <property type="term" value="C:HULC complex"/>
    <property type="evidence" value="ECO:0007669"/>
    <property type="project" value="TreeGrafter"/>
</dbReference>
<keyword evidence="7" id="KW-0832">Ubl conjugation</keyword>
<feature type="coiled-coil region" evidence="10">
    <location>
        <begin position="216"/>
        <end position="352"/>
    </location>
</feature>
<evidence type="ECO:0000256" key="6">
    <source>
        <dbReference type="ARBA" id="ARBA00022833"/>
    </source>
</evidence>
<dbReference type="GO" id="GO:0006325">
    <property type="term" value="P:chromatin organization"/>
    <property type="evidence" value="ECO:0007669"/>
    <property type="project" value="UniProtKB-KW"/>
</dbReference>
<feature type="compositionally biased region" description="Basic and acidic residues" evidence="11">
    <location>
        <begin position="18"/>
        <end position="28"/>
    </location>
</feature>
<dbReference type="AlphaFoldDB" id="A0A452H7G9"/>
<feature type="coiled-coil region" evidence="10">
    <location>
        <begin position="417"/>
        <end position="500"/>
    </location>
</feature>
<evidence type="ECO:0000256" key="3">
    <source>
        <dbReference type="ARBA" id="ARBA00022553"/>
    </source>
</evidence>
<evidence type="ECO:0000313" key="15">
    <source>
        <dbReference type="Proteomes" id="UP000291020"/>
    </source>
</evidence>
<sequence>MSGPGSKRAAGDGGSGPPEKKANREEKTTTTLIEPIRLGGISSTEEMDLKVLQFKNKKLAERLEQRQAFEDELRERIEKLEKRQATDDATLLIVNRYWSQLDENVQVLLRGYDGDCDAKPFSVLPTTTETAPPIVAPSTSWKAGGLLLNEPALSFLATLASSSSEEIELQLQERMEFSKAAVSRVVEVSNKIHRRTEELCQKIHRSEIWGLELGENQRLQDLAMQLQEKHHKISLEYTELQDKVTSSETKVLEMETTVEDLQWDIEKLRKREQKLNKHLAEALEQLNSGYYVSGSSGGFQGGQITLSMQKFEMLNAELEENQELANSRMAELEKLQQELQQAVRTNEKLKVALRSLPEEAVKETLDYKVLQSQFSLLYNESLQVKTQLDEARALLLTTKNSHLRHIEHMESDELNLQKKLRTEVIQLEDTLAQVRKEYEMLRIEFEQNLAANEQAGPINREMRHLISSLQNHNHQLKGDVQRYKRKLREVQAEINKVRDSLGRVEVAPLPEGGVKEEEEPLPPAPQPPPAPRIKEPPERPKGSRGGDRERSRDRDRDGSARERDRQKSSDDPKKKDSDLLKQLRIELKKAQESQKEMKLLLDMYKSAPKEQRDKVQLMAAEKKTKAEVEELRGRVRELEEKEKKESKKMADEDALRKIKLAEEQIEHLQKKLAATKQVPG</sequence>
<dbReference type="PANTHER" id="PTHR23163">
    <property type="entry name" value="RING FINGER PROTEIN-RELATED"/>
    <property type="match status" value="1"/>
</dbReference>
<keyword evidence="5 9" id="KW-0863">Zinc-finger</keyword>
<evidence type="ECO:0000313" key="14">
    <source>
        <dbReference type="Ensembl" id="ENSGAGP00000010657.1"/>
    </source>
</evidence>
<keyword evidence="9 10" id="KW-0175">Coiled coil</keyword>
<reference evidence="14" key="3">
    <citation type="submission" date="2025-09" db="UniProtKB">
        <authorList>
            <consortium name="Ensembl"/>
        </authorList>
    </citation>
    <scope>IDENTIFICATION</scope>
</reference>
<evidence type="ECO:0000259" key="13">
    <source>
        <dbReference type="Pfam" id="PF26095"/>
    </source>
</evidence>
<dbReference type="Pfam" id="PF26095">
    <property type="entry name" value="CC_Bre1"/>
    <property type="match status" value="1"/>
</dbReference>
<dbReference type="PANTHER" id="PTHR23163:SF4">
    <property type="entry name" value="E3 UBIQUITIN-PROTEIN LIGASE BRE1B"/>
    <property type="match status" value="1"/>
</dbReference>
<feature type="region of interest" description="Disordered" evidence="11">
    <location>
        <begin position="505"/>
        <end position="580"/>
    </location>
</feature>
<evidence type="ECO:0000256" key="5">
    <source>
        <dbReference type="ARBA" id="ARBA00022771"/>
    </source>
</evidence>
<keyword evidence="4 9" id="KW-0479">Metal-binding</keyword>
<keyword evidence="9" id="KW-0808">Transferase</keyword>
<accession>A0A452H7G9</accession>